<accession>A0A1Y2GYL0</accession>
<organism evidence="1 2">
    <name type="scientific">Lobosporangium transversale</name>
    <dbReference type="NCBI Taxonomy" id="64571"/>
    <lineage>
        <taxon>Eukaryota</taxon>
        <taxon>Fungi</taxon>
        <taxon>Fungi incertae sedis</taxon>
        <taxon>Mucoromycota</taxon>
        <taxon>Mortierellomycotina</taxon>
        <taxon>Mortierellomycetes</taxon>
        <taxon>Mortierellales</taxon>
        <taxon>Mortierellaceae</taxon>
        <taxon>Lobosporangium</taxon>
    </lineage>
</organism>
<reference evidence="1 2" key="1">
    <citation type="submission" date="2016-07" db="EMBL/GenBank/DDBJ databases">
        <title>Pervasive Adenine N6-methylation of Active Genes in Fungi.</title>
        <authorList>
            <consortium name="DOE Joint Genome Institute"/>
            <person name="Mondo S.J."/>
            <person name="Dannebaum R.O."/>
            <person name="Kuo R.C."/>
            <person name="Labutti K."/>
            <person name="Haridas S."/>
            <person name="Kuo A."/>
            <person name="Salamov A."/>
            <person name="Ahrendt S.R."/>
            <person name="Lipzen A."/>
            <person name="Sullivan W."/>
            <person name="Andreopoulos W.B."/>
            <person name="Clum A."/>
            <person name="Lindquist E."/>
            <person name="Daum C."/>
            <person name="Ramamoorthy G.K."/>
            <person name="Gryganskyi A."/>
            <person name="Culley D."/>
            <person name="Magnuson J.K."/>
            <person name="James T.Y."/>
            <person name="O'Malley M.A."/>
            <person name="Stajich J.E."/>
            <person name="Spatafora J.W."/>
            <person name="Visel A."/>
            <person name="Grigoriev I.V."/>
        </authorList>
    </citation>
    <scope>NUCLEOTIDE SEQUENCE [LARGE SCALE GENOMIC DNA]</scope>
    <source>
        <strain evidence="1 2">NRRL 3116</strain>
    </source>
</reference>
<name>A0A1Y2GYL0_9FUNG</name>
<evidence type="ECO:0000313" key="2">
    <source>
        <dbReference type="Proteomes" id="UP000193648"/>
    </source>
</evidence>
<proteinExistence type="predicted"/>
<dbReference type="RefSeq" id="XP_021885084.1">
    <property type="nucleotide sequence ID" value="XM_022026327.1"/>
</dbReference>
<dbReference type="Proteomes" id="UP000193648">
    <property type="component" value="Unassembled WGS sequence"/>
</dbReference>
<dbReference type="GeneID" id="33568170"/>
<comment type="caution">
    <text evidence="1">The sequence shown here is derived from an EMBL/GenBank/DDBJ whole genome shotgun (WGS) entry which is preliminary data.</text>
</comment>
<gene>
    <name evidence="1" type="ORF">BCR41DRAFT_367708</name>
</gene>
<dbReference type="AlphaFoldDB" id="A0A1Y2GYL0"/>
<protein>
    <submittedName>
        <fullName evidence="1">Uncharacterized protein</fullName>
    </submittedName>
</protein>
<dbReference type="EMBL" id="MCFF01000004">
    <property type="protein sequence ID" value="ORZ27357.1"/>
    <property type="molecule type" value="Genomic_DNA"/>
</dbReference>
<evidence type="ECO:0000313" key="1">
    <source>
        <dbReference type="EMBL" id="ORZ27357.1"/>
    </source>
</evidence>
<dbReference type="InParanoid" id="A0A1Y2GYL0"/>
<sequence>MTCIYSWLQFDDDKLEKTLSHAPVDMHKASFNQGGNVFALKDEEPTLRELHRKWKGHSYCIFQDNSGYCLKVIEGSFTCIQEPPGDILVVTGNRQTLGSFPSLFTL</sequence>
<keyword evidence="2" id="KW-1185">Reference proteome</keyword>